<dbReference type="SUPFAM" id="SSF49899">
    <property type="entry name" value="Concanavalin A-like lectins/glucanases"/>
    <property type="match status" value="1"/>
</dbReference>
<feature type="domain" description="CBM6" evidence="6">
    <location>
        <begin position="889"/>
        <end position="1032"/>
    </location>
</feature>
<dbReference type="AlphaFoldDB" id="A0A098LD84"/>
<evidence type="ECO:0000313" key="7">
    <source>
        <dbReference type="EMBL" id="GAL84875.1"/>
    </source>
</evidence>
<dbReference type="Pfam" id="PF17851">
    <property type="entry name" value="GH43_C2"/>
    <property type="match status" value="1"/>
</dbReference>
<dbReference type="Pfam" id="PF03422">
    <property type="entry name" value="CBM_6"/>
    <property type="match status" value="3"/>
</dbReference>
<dbReference type="NCBIfam" id="TIGR04183">
    <property type="entry name" value="Por_Secre_tail"/>
    <property type="match status" value="1"/>
</dbReference>
<dbReference type="InterPro" id="IPR051795">
    <property type="entry name" value="Glycosyl_Hydrlase_43"/>
</dbReference>
<feature type="domain" description="CBM6" evidence="6">
    <location>
        <begin position="726"/>
        <end position="870"/>
    </location>
</feature>
<organism evidence="7 8">
    <name type="scientific">Sporocytophaga myxococcoides</name>
    <dbReference type="NCBI Taxonomy" id="153721"/>
    <lineage>
        <taxon>Bacteria</taxon>
        <taxon>Pseudomonadati</taxon>
        <taxon>Bacteroidota</taxon>
        <taxon>Cytophagia</taxon>
        <taxon>Cytophagales</taxon>
        <taxon>Cytophagaceae</taxon>
        <taxon>Sporocytophaga</taxon>
    </lineage>
</organism>
<evidence type="ECO:0000256" key="1">
    <source>
        <dbReference type="ARBA" id="ARBA00009865"/>
    </source>
</evidence>
<comment type="similarity">
    <text evidence="1">Belongs to the glycosyl hydrolase 43 family.</text>
</comment>
<dbReference type="Gene3D" id="2.60.40.10">
    <property type="entry name" value="Immunoglobulins"/>
    <property type="match status" value="1"/>
</dbReference>
<dbReference type="Gene3D" id="2.60.120.260">
    <property type="entry name" value="Galactose-binding domain-like"/>
    <property type="match status" value="3"/>
</dbReference>
<feature type="region of interest" description="Disordered" evidence="5">
    <location>
        <begin position="1"/>
        <end position="20"/>
    </location>
</feature>
<dbReference type="CDD" id="cd04080">
    <property type="entry name" value="CBM6_cellulase-like"/>
    <property type="match status" value="2"/>
</dbReference>
<dbReference type="STRING" id="153721.MYP_2103"/>
<dbReference type="InterPro" id="IPR013320">
    <property type="entry name" value="ConA-like_dom_sf"/>
</dbReference>
<dbReference type="SMART" id="SM00606">
    <property type="entry name" value="CBD_IV"/>
    <property type="match status" value="3"/>
</dbReference>
<feature type="domain" description="CBM6" evidence="6">
    <location>
        <begin position="481"/>
        <end position="619"/>
    </location>
</feature>
<dbReference type="InterPro" id="IPR023296">
    <property type="entry name" value="Glyco_hydro_beta-prop_sf"/>
</dbReference>
<comment type="caution">
    <text evidence="7">The sequence shown here is derived from an EMBL/GenBank/DDBJ whole genome shotgun (WGS) entry which is preliminary data.</text>
</comment>
<dbReference type="InterPro" id="IPR026444">
    <property type="entry name" value="Secre_tail"/>
</dbReference>
<keyword evidence="3" id="KW-0378">Hydrolase</keyword>
<dbReference type="Proteomes" id="UP000030185">
    <property type="component" value="Unassembled WGS sequence"/>
</dbReference>
<keyword evidence="8" id="KW-1185">Reference proteome</keyword>
<feature type="compositionally biased region" description="Polar residues" evidence="5">
    <location>
        <begin position="1"/>
        <end position="17"/>
    </location>
</feature>
<dbReference type="InterPro" id="IPR005084">
    <property type="entry name" value="CBM6"/>
</dbReference>
<dbReference type="SUPFAM" id="SSF75005">
    <property type="entry name" value="Arabinanase/levansucrase/invertase"/>
    <property type="match status" value="1"/>
</dbReference>
<sequence>MSKQGYAQRDGVSTYTNPVLPGSHPDQTLLKVGNDYYTAGSSFHWTPNFPIYHSTDLVHWELISTVVDPNWSVIRANDAPKDGTWQGALAQFAGKYWAFFFIHGAGQYFCTASSMAGPWSAPTLVQGSIGYDNAVFVDDNGKAYMLMKNGQDFAAIQEIDANGRLTGTRMDMSWVNRNHIYSWAEGPKMCKRNGRYYYFVAGNVYGGQYVLSSATLTANESSWTRHGNFFKGSASGAFTGPNHITGPVQVADGTWWCLGHSYGNNGWEGQGRQSMLFQVFWDANGVPYANNPNGQPLTAPNLPSNGINYEFPESDNFTTATRKPEWYFHNIANIGKASLTARPGFMRLSPGNGVTHILQRDPSKQYSLVTKVDINATSNGQQAGLRLMNGEDLVYAAVYSGYNNGKKFGITFNGTTTTEVNNTIGNTVWLKLVRNQHNITGFYSADGIAWTQIGGNVSVADLDKAQTNDNAWVGTSLGLYARSQTADFDQFSFNHGFDPISVASYYHYNATTIGSGTVTNNSDGAWCMLPGVTMESGGSSANRIVVSAASASSSGTLEVWTDNIGTAGTKIATIPITSTGGTGTYKDFSANINVSGQHDLYLRFVGAANAFRLNTVRFVSNGGPSISFTSPENNSVFSAPATINLVATASDANGSIASVKFYNGNTLLFTDNSAPYSYSWSNVSAGSYTIKALATDNEGNEAQAEIVVKVNLPQGPYNGTWHVIPGTIQLEHFDEGGNGFAYMDSSPGSETGVNFRTNEDVDIENCTDVGAGYNIGWAVAGEWLEYSVDVKTPGTYDIDLRIAANGDGRTISVSMDGASIASKIAIPNTGGWQTWQTVKVKDINLTTGKKIMRVSIGDVDFINLNYVTFSLTKELKQEPYKGIAHQIPGRIEAEEYDLGGEGLAYHEVNTNGNEGKATLRNDEVDIEATQDSDGAYNIAYILKGEWLEYTVNVVASGNYDLEARVAADGDGKTFHIEMDGVDITGPVNIPNTGGWQAWQTLKLNDIRLESGEHVMRIAFDSDYLNLNYVEFKDIITSIGDFESPEISVSPNPFSDAGITLSFNGDFNYRITDVKGSVVEAGTGSSKKLIGDRLNPGIYVLTIVHNNNISIRKIIKQ</sequence>
<dbReference type="GO" id="GO:0030246">
    <property type="term" value="F:carbohydrate binding"/>
    <property type="evidence" value="ECO:0007669"/>
    <property type="project" value="InterPro"/>
</dbReference>
<proteinExistence type="inferred from homology"/>
<evidence type="ECO:0000256" key="3">
    <source>
        <dbReference type="ARBA" id="ARBA00022801"/>
    </source>
</evidence>
<dbReference type="SUPFAM" id="SSF49785">
    <property type="entry name" value="Galactose-binding domain-like"/>
    <property type="match status" value="3"/>
</dbReference>
<dbReference type="CDD" id="cd04084">
    <property type="entry name" value="CBM6_xylanase-like"/>
    <property type="match status" value="1"/>
</dbReference>
<evidence type="ECO:0000256" key="4">
    <source>
        <dbReference type="ARBA" id="ARBA00023295"/>
    </source>
</evidence>
<keyword evidence="4" id="KW-0326">Glycosidase</keyword>
<evidence type="ECO:0000313" key="8">
    <source>
        <dbReference type="Proteomes" id="UP000030185"/>
    </source>
</evidence>
<dbReference type="InterPro" id="IPR006584">
    <property type="entry name" value="Cellulose-bd_IV"/>
</dbReference>
<name>A0A098LD84_9BACT</name>
<dbReference type="Gene3D" id="2.60.120.200">
    <property type="match status" value="1"/>
</dbReference>
<dbReference type="PANTHER" id="PTHR42812">
    <property type="entry name" value="BETA-XYLOSIDASE"/>
    <property type="match status" value="1"/>
</dbReference>
<dbReference type="InterPro" id="IPR013783">
    <property type="entry name" value="Ig-like_fold"/>
</dbReference>
<keyword evidence="2" id="KW-0732">Signal</keyword>
<gene>
    <name evidence="7" type="ORF">MYP_2103</name>
</gene>
<dbReference type="GO" id="GO:0005975">
    <property type="term" value="P:carbohydrate metabolic process"/>
    <property type="evidence" value="ECO:0007669"/>
    <property type="project" value="InterPro"/>
</dbReference>
<reference evidence="7 8" key="1">
    <citation type="submission" date="2014-09" db="EMBL/GenBank/DDBJ databases">
        <title>Sporocytophaga myxococcoides PG-01 genome sequencing.</title>
        <authorList>
            <person name="Liu L."/>
            <person name="Gao P.J."/>
            <person name="Chen G.J."/>
            <person name="Wang L.S."/>
        </authorList>
    </citation>
    <scope>NUCLEOTIDE SEQUENCE [LARGE SCALE GENOMIC DNA]</scope>
    <source>
        <strain evidence="7 8">PG-01</strain>
    </source>
</reference>
<evidence type="ECO:0000259" key="6">
    <source>
        <dbReference type="PROSITE" id="PS51175"/>
    </source>
</evidence>
<dbReference type="InterPro" id="IPR008979">
    <property type="entry name" value="Galactose-bd-like_sf"/>
</dbReference>
<dbReference type="Pfam" id="PF17957">
    <property type="entry name" value="Big_7"/>
    <property type="match status" value="1"/>
</dbReference>
<dbReference type="EMBL" id="BBLT01000003">
    <property type="protein sequence ID" value="GAL84875.1"/>
    <property type="molecule type" value="Genomic_DNA"/>
</dbReference>
<dbReference type="Pfam" id="PF04616">
    <property type="entry name" value="Glyco_hydro_43"/>
    <property type="match status" value="1"/>
</dbReference>
<dbReference type="InterPro" id="IPR041542">
    <property type="entry name" value="GH43_C2"/>
</dbReference>
<protein>
    <submittedName>
        <fullName evidence="7">Beta-xylosidase/alpha-L-arabinofuranosidase-like protein</fullName>
    </submittedName>
</protein>
<accession>A0A098LD84</accession>
<evidence type="ECO:0000256" key="5">
    <source>
        <dbReference type="SAM" id="MobiDB-lite"/>
    </source>
</evidence>
<dbReference type="eggNOG" id="COG2335">
    <property type="taxonomic scope" value="Bacteria"/>
</dbReference>
<dbReference type="GO" id="GO:0004553">
    <property type="term" value="F:hydrolase activity, hydrolyzing O-glycosyl compounds"/>
    <property type="evidence" value="ECO:0007669"/>
    <property type="project" value="InterPro"/>
</dbReference>
<dbReference type="Gene3D" id="2.115.10.20">
    <property type="entry name" value="Glycosyl hydrolase domain, family 43"/>
    <property type="match status" value="1"/>
</dbReference>
<dbReference type="PROSITE" id="PS51175">
    <property type="entry name" value="CBM6"/>
    <property type="match status" value="3"/>
</dbReference>
<dbReference type="InterPro" id="IPR006710">
    <property type="entry name" value="Glyco_hydro_43"/>
</dbReference>
<dbReference type="PANTHER" id="PTHR42812:SF14">
    <property type="entry name" value="SECRETED PROTEIN"/>
    <property type="match status" value="1"/>
</dbReference>
<evidence type="ECO:0000256" key="2">
    <source>
        <dbReference type="ARBA" id="ARBA00022729"/>
    </source>
</evidence>
<dbReference type="eggNOG" id="COG3507">
    <property type="taxonomic scope" value="Bacteria"/>
</dbReference>